<dbReference type="FunFam" id="1.20.1250.20:FF:000126">
    <property type="entry name" value="MFS transporter permease"/>
    <property type="match status" value="1"/>
</dbReference>
<evidence type="ECO:0000313" key="12">
    <source>
        <dbReference type="Proteomes" id="UP000094501"/>
    </source>
</evidence>
<dbReference type="InterPro" id="IPR020846">
    <property type="entry name" value="MFS_dom"/>
</dbReference>
<keyword evidence="3 9" id="KW-0812">Transmembrane</keyword>
<gene>
    <name evidence="11" type="ORF">AUC68_11610</name>
</gene>
<dbReference type="Gene3D" id="1.20.1250.20">
    <property type="entry name" value="MFS general substrate transporter like domains"/>
    <property type="match status" value="2"/>
</dbReference>
<feature type="transmembrane region" description="Helical" evidence="9">
    <location>
        <begin position="145"/>
        <end position="167"/>
    </location>
</feature>
<comment type="subcellular location">
    <subcellularLocation>
        <location evidence="1">Membrane</location>
        <topology evidence="1">Multi-pass membrane protein</topology>
    </subcellularLocation>
</comment>
<dbReference type="RefSeq" id="WP_069435879.1">
    <property type="nucleotide sequence ID" value="NZ_LPWG01000002.1"/>
</dbReference>
<evidence type="ECO:0000313" key="11">
    <source>
        <dbReference type="EMBL" id="ODS01034.1"/>
    </source>
</evidence>
<dbReference type="GO" id="GO:0022857">
    <property type="term" value="F:transmembrane transporter activity"/>
    <property type="evidence" value="ECO:0007669"/>
    <property type="project" value="InterPro"/>
</dbReference>
<organism evidence="11 12">
    <name type="scientific">Methyloceanibacter methanicus</name>
    <dbReference type="NCBI Taxonomy" id="1774968"/>
    <lineage>
        <taxon>Bacteria</taxon>
        <taxon>Pseudomonadati</taxon>
        <taxon>Pseudomonadota</taxon>
        <taxon>Alphaproteobacteria</taxon>
        <taxon>Hyphomicrobiales</taxon>
        <taxon>Hyphomicrobiaceae</taxon>
        <taxon>Methyloceanibacter</taxon>
    </lineage>
</organism>
<evidence type="ECO:0000256" key="6">
    <source>
        <dbReference type="ARBA" id="ARBA00038514"/>
    </source>
</evidence>
<feature type="transmembrane region" description="Helical" evidence="9">
    <location>
        <begin position="18"/>
        <end position="35"/>
    </location>
</feature>
<feature type="transmembrane region" description="Helical" evidence="9">
    <location>
        <begin position="312"/>
        <end position="330"/>
    </location>
</feature>
<proteinExistence type="inferred from homology"/>
<evidence type="ECO:0000256" key="8">
    <source>
        <dbReference type="ARBA" id="ARBA00074139"/>
    </source>
</evidence>
<comment type="caution">
    <text evidence="11">The sequence shown here is derived from an EMBL/GenBank/DDBJ whole genome shotgun (WGS) entry which is preliminary data.</text>
</comment>
<dbReference type="Pfam" id="PF07690">
    <property type="entry name" value="MFS_1"/>
    <property type="match status" value="1"/>
</dbReference>
<dbReference type="PROSITE" id="PS50850">
    <property type="entry name" value="MFS"/>
    <property type="match status" value="1"/>
</dbReference>
<dbReference type="OrthoDB" id="9773957at2"/>
<dbReference type="InterPro" id="IPR036259">
    <property type="entry name" value="MFS_trans_sf"/>
</dbReference>
<dbReference type="CDD" id="cd17319">
    <property type="entry name" value="MFS_ExuT_GudP_like"/>
    <property type="match status" value="1"/>
</dbReference>
<feature type="transmembrane region" description="Helical" evidence="9">
    <location>
        <begin position="402"/>
        <end position="421"/>
    </location>
</feature>
<dbReference type="AlphaFoldDB" id="A0A1E3W5H3"/>
<protein>
    <recommendedName>
        <fullName evidence="8">Putative tartrate transporter</fullName>
    </recommendedName>
</protein>
<name>A0A1E3W5H3_9HYPH</name>
<feature type="transmembrane region" description="Helical" evidence="9">
    <location>
        <begin position="368"/>
        <end position="390"/>
    </location>
</feature>
<evidence type="ECO:0000256" key="2">
    <source>
        <dbReference type="ARBA" id="ARBA00022448"/>
    </source>
</evidence>
<feature type="transmembrane region" description="Helical" evidence="9">
    <location>
        <begin position="247"/>
        <end position="268"/>
    </location>
</feature>
<keyword evidence="2" id="KW-0813">Transport</keyword>
<feature type="transmembrane region" description="Helical" evidence="9">
    <location>
        <begin position="55"/>
        <end position="75"/>
    </location>
</feature>
<dbReference type="PANTHER" id="PTHR43791:SF36">
    <property type="entry name" value="TRANSPORTER, PUTATIVE (AFU_ORTHOLOGUE AFUA_6G08340)-RELATED"/>
    <property type="match status" value="1"/>
</dbReference>
<evidence type="ECO:0000256" key="5">
    <source>
        <dbReference type="ARBA" id="ARBA00023136"/>
    </source>
</evidence>
<sequence length="433" mass="46294">MKRQSDDTQALASAIRKATVRLIPFLCLAYTVNFLDRVNVASPRCTTRIWGFPPSVYGFGAGIFFLGYIAFEIPSNLALRRFGARIWIARIMISWGLVACAMALVHSETSFYVTRALLGIAEAGFFPGIILYLTYWFPATERARIIALFMASVPLATVFGGPLSGALLEMHGLLGFAGWQWLFVVEGVPAIVLGVLALKVLTDTPEHAHWLTDDEKFALTSALAHEAEQTEAVGYADLGSALTRPRVLALGGLYFLMVTGLYGIGFWMPQVISGFGFAPLAVGFLAAIPYLFAAIAMVLWGHRSDRTGERRWHIALPLLLAAASFAWSAYSGPLIPTMVALTLATLGLYAAFGPFWSLPTALLTGAGAAAGIALVNSMGNVAGFAGPYIFGVLKETTGSFSAALLFLAGALALGGFMALGFREPHATPQQEPA</sequence>
<feature type="transmembrane region" description="Helical" evidence="9">
    <location>
        <begin position="179"/>
        <end position="201"/>
    </location>
</feature>
<dbReference type="EMBL" id="LPWG01000002">
    <property type="protein sequence ID" value="ODS01034.1"/>
    <property type="molecule type" value="Genomic_DNA"/>
</dbReference>
<evidence type="ECO:0000256" key="1">
    <source>
        <dbReference type="ARBA" id="ARBA00004141"/>
    </source>
</evidence>
<evidence type="ECO:0000256" key="4">
    <source>
        <dbReference type="ARBA" id="ARBA00022989"/>
    </source>
</evidence>
<accession>A0A1E3W5H3</accession>
<keyword evidence="12" id="KW-1185">Reference proteome</keyword>
<feature type="transmembrane region" description="Helical" evidence="9">
    <location>
        <begin position="336"/>
        <end position="356"/>
    </location>
</feature>
<feature type="transmembrane region" description="Helical" evidence="9">
    <location>
        <begin position="87"/>
        <end position="106"/>
    </location>
</feature>
<evidence type="ECO:0000259" key="10">
    <source>
        <dbReference type="PROSITE" id="PS50850"/>
    </source>
</evidence>
<dbReference type="STRING" id="1774968.AUC68_11610"/>
<dbReference type="GO" id="GO:0016020">
    <property type="term" value="C:membrane"/>
    <property type="evidence" value="ECO:0007669"/>
    <property type="project" value="UniProtKB-SubCell"/>
</dbReference>
<dbReference type="SUPFAM" id="SSF103473">
    <property type="entry name" value="MFS general substrate transporter"/>
    <property type="match status" value="1"/>
</dbReference>
<evidence type="ECO:0000256" key="7">
    <source>
        <dbReference type="ARBA" id="ARBA00058119"/>
    </source>
</evidence>
<comment type="similarity">
    <text evidence="6">Belongs to the major facilitator superfamily. Phthalate permease family.</text>
</comment>
<feature type="transmembrane region" description="Helical" evidence="9">
    <location>
        <begin position="280"/>
        <end position="300"/>
    </location>
</feature>
<keyword evidence="5 9" id="KW-0472">Membrane</keyword>
<dbReference type="FunFam" id="1.20.1250.20:FF:000018">
    <property type="entry name" value="MFS transporter permease"/>
    <property type="match status" value="1"/>
</dbReference>
<evidence type="ECO:0000256" key="3">
    <source>
        <dbReference type="ARBA" id="ARBA00022692"/>
    </source>
</evidence>
<dbReference type="Proteomes" id="UP000094501">
    <property type="component" value="Unassembled WGS sequence"/>
</dbReference>
<dbReference type="InterPro" id="IPR011701">
    <property type="entry name" value="MFS"/>
</dbReference>
<feature type="transmembrane region" description="Helical" evidence="9">
    <location>
        <begin position="112"/>
        <end position="133"/>
    </location>
</feature>
<evidence type="ECO:0000256" key="9">
    <source>
        <dbReference type="SAM" id="Phobius"/>
    </source>
</evidence>
<comment type="function">
    <text evidence="7">Component of the tartrate utilization system and may allow entry of tartrate and tartrate dehydrogenase.</text>
</comment>
<keyword evidence="4 9" id="KW-1133">Transmembrane helix</keyword>
<dbReference type="PANTHER" id="PTHR43791">
    <property type="entry name" value="PERMEASE-RELATED"/>
    <property type="match status" value="1"/>
</dbReference>
<feature type="domain" description="Major facilitator superfamily (MFS) profile" evidence="10">
    <location>
        <begin position="17"/>
        <end position="427"/>
    </location>
</feature>
<reference evidence="11 12" key="1">
    <citation type="journal article" date="2016" name="Environ. Microbiol.">
        <title>New Methyloceanibacter diversity from North Sea sediments includes methanotroph containing solely the soluble methane monooxygenase.</title>
        <authorList>
            <person name="Vekeman B."/>
            <person name="Kerckhof F.M."/>
            <person name="Cremers G."/>
            <person name="de Vos P."/>
            <person name="Vandamme P."/>
            <person name="Boon N."/>
            <person name="Op den Camp H.J."/>
            <person name="Heylen K."/>
        </authorList>
    </citation>
    <scope>NUCLEOTIDE SEQUENCE [LARGE SCALE GENOMIC DNA]</scope>
    <source>
        <strain evidence="11 12">R-67174</strain>
    </source>
</reference>